<evidence type="ECO:0000256" key="2">
    <source>
        <dbReference type="ARBA" id="ARBA00022485"/>
    </source>
</evidence>
<proteinExistence type="predicted"/>
<reference evidence="8" key="1">
    <citation type="submission" date="2018-01" db="EMBL/GenBank/DDBJ databases">
        <authorList>
            <person name="Regsiter A."/>
            <person name="William W."/>
        </authorList>
    </citation>
    <scope>NUCLEOTIDE SEQUENCE</scope>
    <source>
        <strain evidence="8">TRIP AH-1</strain>
    </source>
</reference>
<dbReference type="GO" id="GO:0002926">
    <property type="term" value="P:tRNA wobble base 5-methoxycarbonylmethyl-2-thiouridinylation"/>
    <property type="evidence" value="ECO:0007669"/>
    <property type="project" value="TreeGrafter"/>
</dbReference>
<dbReference type="PANTHER" id="PTHR11135:SF0">
    <property type="entry name" value="ELONGATOR COMPLEX PROTEIN 3"/>
    <property type="match status" value="1"/>
</dbReference>
<dbReference type="EMBL" id="OJIN01000208">
    <property type="protein sequence ID" value="SPD75519.1"/>
    <property type="molecule type" value="Genomic_DNA"/>
</dbReference>
<keyword evidence="6" id="KW-0411">Iron-sulfur</keyword>
<protein>
    <recommendedName>
        <fullName evidence="7">Radical SAM core domain-containing protein</fullName>
    </recommendedName>
</protein>
<dbReference type="SMART" id="SM00729">
    <property type="entry name" value="Elp3"/>
    <property type="match status" value="1"/>
</dbReference>
<dbReference type="GO" id="GO:0051539">
    <property type="term" value="F:4 iron, 4 sulfur cluster binding"/>
    <property type="evidence" value="ECO:0007669"/>
    <property type="project" value="UniProtKB-KW"/>
</dbReference>
<dbReference type="InterPro" id="IPR006638">
    <property type="entry name" value="Elp3/MiaA/NifB-like_rSAM"/>
</dbReference>
<evidence type="ECO:0000259" key="7">
    <source>
        <dbReference type="PROSITE" id="PS51918"/>
    </source>
</evidence>
<evidence type="ECO:0000256" key="5">
    <source>
        <dbReference type="ARBA" id="ARBA00023004"/>
    </source>
</evidence>
<dbReference type="GO" id="GO:0005737">
    <property type="term" value="C:cytoplasm"/>
    <property type="evidence" value="ECO:0007669"/>
    <property type="project" value="TreeGrafter"/>
</dbReference>
<accession>A0A445N1E6</accession>
<evidence type="ECO:0000256" key="4">
    <source>
        <dbReference type="ARBA" id="ARBA00022723"/>
    </source>
</evidence>
<gene>
    <name evidence="8" type="ORF">PITCH_A640062</name>
</gene>
<keyword evidence="2" id="KW-0004">4Fe-4S</keyword>
<dbReference type="GO" id="GO:0003824">
    <property type="term" value="F:catalytic activity"/>
    <property type="evidence" value="ECO:0007669"/>
    <property type="project" value="InterPro"/>
</dbReference>
<dbReference type="Pfam" id="PF16199">
    <property type="entry name" value="Radical_SAM_C"/>
    <property type="match status" value="1"/>
</dbReference>
<dbReference type="InterPro" id="IPR039661">
    <property type="entry name" value="ELP3"/>
</dbReference>
<feature type="domain" description="Radical SAM core" evidence="7">
    <location>
        <begin position="3"/>
        <end position="234"/>
    </location>
</feature>
<dbReference type="InterPro" id="IPR032432">
    <property type="entry name" value="Radical_SAM_C"/>
</dbReference>
<name>A0A445N1E6_9BACT</name>
<sequence length="344" mass="38167">MSDRRPRPLIVPIFIPHLGCPHRCVFCEQKRITSQKDLPVSEEHIIGIIERAIHSAGFDPNRNPEIAFYGGTFTGLPFDQMLFLLETVFPYITKGLFRGIRVSTRPDAVNDERLKAIRHYNVSTVELGAQSMDDQVLTLSERGHSSDDTARAVRLLRQYGLSVGIQLMPGLPGDSADKFHSTVTKVIDLKPDMVRLYPALVIKGTGLARLYEKGIYHPLGLGQAVEICADNCLRLEDMGIQVIRIGLMSSPSLLEEGQIIAGPWHPAFGFLVRSAIYHKGIAPMLPGRGQSKSIRIMAYKLDIPLIRGYKNQGVKLIENRTGAKVVNIQAEDSITPGRIKVVNI</sequence>
<dbReference type="Gene3D" id="3.80.30.20">
    <property type="entry name" value="tm_1862 like domain"/>
    <property type="match status" value="1"/>
</dbReference>
<keyword evidence="3" id="KW-0949">S-adenosyl-L-methionine</keyword>
<dbReference type="InterPro" id="IPR007197">
    <property type="entry name" value="rSAM"/>
</dbReference>
<dbReference type="PANTHER" id="PTHR11135">
    <property type="entry name" value="HISTONE ACETYLTRANSFERASE-RELATED"/>
    <property type="match status" value="1"/>
</dbReference>
<evidence type="ECO:0000313" key="8">
    <source>
        <dbReference type="EMBL" id="SPD75519.1"/>
    </source>
</evidence>
<dbReference type="Pfam" id="PF04055">
    <property type="entry name" value="Radical_SAM"/>
    <property type="match status" value="1"/>
</dbReference>
<dbReference type="InterPro" id="IPR023404">
    <property type="entry name" value="rSAM_horseshoe"/>
</dbReference>
<dbReference type="SFLD" id="SFLDG01082">
    <property type="entry name" value="B12-binding_domain_containing"/>
    <property type="match status" value="1"/>
</dbReference>
<dbReference type="PROSITE" id="PS51918">
    <property type="entry name" value="RADICAL_SAM"/>
    <property type="match status" value="1"/>
</dbReference>
<dbReference type="InterPro" id="IPR058240">
    <property type="entry name" value="rSAM_sf"/>
</dbReference>
<organism evidence="8">
    <name type="scientific">uncultured Desulfobacterium sp</name>
    <dbReference type="NCBI Taxonomy" id="201089"/>
    <lineage>
        <taxon>Bacteria</taxon>
        <taxon>Pseudomonadati</taxon>
        <taxon>Thermodesulfobacteriota</taxon>
        <taxon>Desulfobacteria</taxon>
        <taxon>Desulfobacterales</taxon>
        <taxon>Desulfobacteriaceae</taxon>
        <taxon>Desulfobacterium</taxon>
        <taxon>environmental samples</taxon>
    </lineage>
</organism>
<keyword evidence="5" id="KW-0408">Iron</keyword>
<dbReference type="SUPFAM" id="SSF102114">
    <property type="entry name" value="Radical SAM enzymes"/>
    <property type="match status" value="1"/>
</dbReference>
<dbReference type="SFLD" id="SFLDG01086">
    <property type="entry name" value="elongater_protein-like"/>
    <property type="match status" value="1"/>
</dbReference>
<dbReference type="AlphaFoldDB" id="A0A445N1E6"/>
<evidence type="ECO:0000256" key="1">
    <source>
        <dbReference type="ARBA" id="ARBA00001966"/>
    </source>
</evidence>
<evidence type="ECO:0000256" key="3">
    <source>
        <dbReference type="ARBA" id="ARBA00022691"/>
    </source>
</evidence>
<dbReference type="GO" id="GO:0046872">
    <property type="term" value="F:metal ion binding"/>
    <property type="evidence" value="ECO:0007669"/>
    <property type="project" value="UniProtKB-KW"/>
</dbReference>
<dbReference type="CDD" id="cd01335">
    <property type="entry name" value="Radical_SAM"/>
    <property type="match status" value="1"/>
</dbReference>
<evidence type="ECO:0000256" key="6">
    <source>
        <dbReference type="ARBA" id="ARBA00023014"/>
    </source>
</evidence>
<keyword evidence="4" id="KW-0479">Metal-binding</keyword>
<dbReference type="SFLD" id="SFLDS00029">
    <property type="entry name" value="Radical_SAM"/>
    <property type="match status" value="1"/>
</dbReference>
<comment type="cofactor">
    <cofactor evidence="1">
        <name>[4Fe-4S] cluster</name>
        <dbReference type="ChEBI" id="CHEBI:49883"/>
    </cofactor>
</comment>